<comment type="caution">
    <text evidence="1">The sequence shown here is derived from an EMBL/GenBank/DDBJ whole genome shotgun (WGS) entry which is preliminary data.</text>
</comment>
<dbReference type="AlphaFoldDB" id="A0A7X9RV00"/>
<name>A0A7X9RV00_9BACT</name>
<dbReference type="RefSeq" id="WP_169657495.1">
    <property type="nucleotide sequence ID" value="NZ_JABANE010000037.1"/>
</dbReference>
<keyword evidence="2" id="KW-1185">Reference proteome</keyword>
<evidence type="ECO:0000313" key="1">
    <source>
        <dbReference type="EMBL" id="NME69210.1"/>
    </source>
</evidence>
<gene>
    <name evidence="1" type="ORF">HHU12_14635</name>
</gene>
<organism evidence="1 2">
    <name type="scientific">Flammeovirga aprica JL-4</name>
    <dbReference type="NCBI Taxonomy" id="694437"/>
    <lineage>
        <taxon>Bacteria</taxon>
        <taxon>Pseudomonadati</taxon>
        <taxon>Bacteroidota</taxon>
        <taxon>Cytophagia</taxon>
        <taxon>Cytophagales</taxon>
        <taxon>Flammeovirgaceae</taxon>
        <taxon>Flammeovirga</taxon>
    </lineage>
</organism>
<dbReference type="PROSITE" id="PS51257">
    <property type="entry name" value="PROKAR_LIPOPROTEIN"/>
    <property type="match status" value="1"/>
</dbReference>
<dbReference type="EMBL" id="JABANE010000037">
    <property type="protein sequence ID" value="NME69210.1"/>
    <property type="molecule type" value="Genomic_DNA"/>
</dbReference>
<accession>A0A7X9RV00</accession>
<evidence type="ECO:0008006" key="3">
    <source>
        <dbReference type="Google" id="ProtNLM"/>
    </source>
</evidence>
<evidence type="ECO:0000313" key="2">
    <source>
        <dbReference type="Proteomes" id="UP000576082"/>
    </source>
</evidence>
<dbReference type="Proteomes" id="UP000576082">
    <property type="component" value="Unassembled WGS sequence"/>
</dbReference>
<proteinExistence type="predicted"/>
<sequence length="253" mass="28130">MMNKLNIITQVLAILILFSCSENMENGSDASSESGIGQGGSLATFAIKGDYLYTVEYEKLKVFSLQDPQAPVLVNNIWVGFEIETLFSYKEFLYIGSRGGMYIFSLENPEEPRNRASVQHFTACDPVVANDTLAFVTLHSNSNCGNNINQLEIYDIKDADNPVLLNTRGLIEPKGLGLYGNYLIVCDDEIKVFEIKEGQEGEVAFVTSIDKEAFDVIIQNDLLIAVGNEGVYQYTLYKNDNTFLVGHLSTINF</sequence>
<dbReference type="SUPFAM" id="SSF63825">
    <property type="entry name" value="YWTD domain"/>
    <property type="match status" value="1"/>
</dbReference>
<protein>
    <recommendedName>
        <fullName evidence="3">LVIVD repeat-containing protein</fullName>
    </recommendedName>
</protein>
<reference evidence="1 2" key="1">
    <citation type="submission" date="2020-04" db="EMBL/GenBank/DDBJ databases">
        <title>Flammeovirga sp. SR4, a novel species isolated from seawater.</title>
        <authorList>
            <person name="Wang X."/>
        </authorList>
    </citation>
    <scope>NUCLEOTIDE SEQUENCE [LARGE SCALE GENOMIC DNA]</scope>
    <source>
        <strain evidence="1 2">ATCC 23126</strain>
    </source>
</reference>